<dbReference type="Gene3D" id="2.60.40.10">
    <property type="entry name" value="Immunoglobulins"/>
    <property type="match status" value="1"/>
</dbReference>
<dbReference type="InterPro" id="IPR013783">
    <property type="entry name" value="Ig-like_fold"/>
</dbReference>
<reference evidence="2 3" key="1">
    <citation type="submission" date="2024-01" db="EMBL/GenBank/DDBJ databases">
        <authorList>
            <person name="Alioto T."/>
            <person name="Alioto T."/>
            <person name="Gomez Garrido J."/>
        </authorList>
    </citation>
    <scope>NUCLEOTIDE SEQUENCE [LARGE SCALE GENOMIC DNA]</scope>
</reference>
<dbReference type="PROSITE" id="PS50835">
    <property type="entry name" value="IG_LIKE"/>
    <property type="match status" value="1"/>
</dbReference>
<keyword evidence="3" id="KW-1185">Reference proteome</keyword>
<dbReference type="SUPFAM" id="SSF48726">
    <property type="entry name" value="Immunoglobulin"/>
    <property type="match status" value="1"/>
</dbReference>
<evidence type="ECO:0000313" key="3">
    <source>
        <dbReference type="Proteomes" id="UP001314229"/>
    </source>
</evidence>
<dbReference type="Pfam" id="PF13895">
    <property type="entry name" value="Ig_2"/>
    <property type="match status" value="1"/>
</dbReference>
<feature type="non-terminal residue" evidence="2">
    <location>
        <position position="75"/>
    </location>
</feature>
<feature type="domain" description="Ig-like" evidence="1">
    <location>
        <begin position="1"/>
        <end position="75"/>
    </location>
</feature>
<dbReference type="EMBL" id="CAWUFR010001620">
    <property type="protein sequence ID" value="CAK6984118.1"/>
    <property type="molecule type" value="Genomic_DNA"/>
</dbReference>
<organism evidence="2 3">
    <name type="scientific">Scomber scombrus</name>
    <name type="common">Atlantic mackerel</name>
    <name type="synonym">Scomber vernalis</name>
    <dbReference type="NCBI Taxonomy" id="13677"/>
    <lineage>
        <taxon>Eukaryota</taxon>
        <taxon>Metazoa</taxon>
        <taxon>Chordata</taxon>
        <taxon>Craniata</taxon>
        <taxon>Vertebrata</taxon>
        <taxon>Euteleostomi</taxon>
        <taxon>Actinopterygii</taxon>
        <taxon>Neopterygii</taxon>
        <taxon>Teleostei</taxon>
        <taxon>Neoteleostei</taxon>
        <taxon>Acanthomorphata</taxon>
        <taxon>Pelagiaria</taxon>
        <taxon>Scombriformes</taxon>
        <taxon>Scombridae</taxon>
        <taxon>Scomber</taxon>
    </lineage>
</organism>
<dbReference type="Proteomes" id="UP001314229">
    <property type="component" value="Unassembled WGS sequence"/>
</dbReference>
<comment type="caution">
    <text evidence="2">The sequence shown here is derived from an EMBL/GenBank/DDBJ whole genome shotgun (WGS) entry which is preliminary data.</text>
</comment>
<feature type="non-terminal residue" evidence="2">
    <location>
        <position position="1"/>
    </location>
</feature>
<name>A0AAV1QKR8_SCOSC</name>
<dbReference type="InterPro" id="IPR036179">
    <property type="entry name" value="Ig-like_dom_sf"/>
</dbReference>
<evidence type="ECO:0000259" key="1">
    <source>
        <dbReference type="PROSITE" id="PS50835"/>
    </source>
</evidence>
<proteinExistence type="predicted"/>
<protein>
    <submittedName>
        <fullName evidence="2">B-cell receptor CD22-like</fullName>
    </submittedName>
</protein>
<sequence>PDLQVKVIPSTINPSSAELKCHSSCRLPDHSSFIWYKNGQKISGETFSSYSANVNDGDSYSCAVTGYEDFPSPSV</sequence>
<keyword evidence="2" id="KW-0675">Receptor</keyword>
<evidence type="ECO:0000313" key="2">
    <source>
        <dbReference type="EMBL" id="CAK6984118.1"/>
    </source>
</evidence>
<dbReference type="AlphaFoldDB" id="A0AAV1QKR8"/>
<gene>
    <name evidence="2" type="ORF">FSCOSCO3_A004483</name>
</gene>
<accession>A0AAV1QKR8</accession>
<dbReference type="InterPro" id="IPR007110">
    <property type="entry name" value="Ig-like_dom"/>
</dbReference>